<feature type="transmembrane region" description="Helical" evidence="1">
    <location>
        <begin position="268"/>
        <end position="286"/>
    </location>
</feature>
<feature type="transmembrane region" description="Helical" evidence="1">
    <location>
        <begin position="223"/>
        <end position="248"/>
    </location>
</feature>
<keyword evidence="1" id="KW-0812">Transmembrane</keyword>
<accession>A0A9P5P980</accession>
<feature type="transmembrane region" description="Helical" evidence="1">
    <location>
        <begin position="106"/>
        <end position="131"/>
    </location>
</feature>
<keyword evidence="1" id="KW-0472">Membrane</keyword>
<organism evidence="2 3">
    <name type="scientific">Rhodocollybia butyracea</name>
    <dbReference type="NCBI Taxonomy" id="206335"/>
    <lineage>
        <taxon>Eukaryota</taxon>
        <taxon>Fungi</taxon>
        <taxon>Dikarya</taxon>
        <taxon>Basidiomycota</taxon>
        <taxon>Agaricomycotina</taxon>
        <taxon>Agaricomycetes</taxon>
        <taxon>Agaricomycetidae</taxon>
        <taxon>Agaricales</taxon>
        <taxon>Marasmiineae</taxon>
        <taxon>Omphalotaceae</taxon>
        <taxon>Rhodocollybia</taxon>
    </lineage>
</organism>
<feature type="transmembrane region" description="Helical" evidence="1">
    <location>
        <begin position="25"/>
        <end position="46"/>
    </location>
</feature>
<comment type="caution">
    <text evidence="2">The sequence shown here is derived from an EMBL/GenBank/DDBJ whole genome shotgun (WGS) entry which is preliminary data.</text>
</comment>
<proteinExistence type="predicted"/>
<name>A0A9P5P980_9AGAR</name>
<evidence type="ECO:0000256" key="1">
    <source>
        <dbReference type="SAM" id="Phobius"/>
    </source>
</evidence>
<evidence type="ECO:0000313" key="2">
    <source>
        <dbReference type="EMBL" id="KAF9052567.1"/>
    </source>
</evidence>
<dbReference type="OrthoDB" id="2744793at2759"/>
<gene>
    <name evidence="2" type="ORF">BDP27DRAFT_1373427</name>
</gene>
<dbReference type="EMBL" id="JADNRY010000450">
    <property type="protein sequence ID" value="KAF9052567.1"/>
    <property type="molecule type" value="Genomic_DNA"/>
</dbReference>
<reference evidence="2" key="1">
    <citation type="submission" date="2020-11" db="EMBL/GenBank/DDBJ databases">
        <authorList>
            <consortium name="DOE Joint Genome Institute"/>
            <person name="Ahrendt S."/>
            <person name="Riley R."/>
            <person name="Andreopoulos W."/>
            <person name="Labutti K."/>
            <person name="Pangilinan J."/>
            <person name="Ruiz-Duenas F.J."/>
            <person name="Barrasa J.M."/>
            <person name="Sanchez-Garcia M."/>
            <person name="Camarero S."/>
            <person name="Miyauchi S."/>
            <person name="Serrano A."/>
            <person name="Linde D."/>
            <person name="Babiker R."/>
            <person name="Drula E."/>
            <person name="Ayuso-Fernandez I."/>
            <person name="Pacheco R."/>
            <person name="Padilla G."/>
            <person name="Ferreira P."/>
            <person name="Barriuso J."/>
            <person name="Kellner H."/>
            <person name="Castanera R."/>
            <person name="Alfaro M."/>
            <person name="Ramirez L."/>
            <person name="Pisabarro A.G."/>
            <person name="Kuo A."/>
            <person name="Tritt A."/>
            <person name="Lipzen A."/>
            <person name="He G."/>
            <person name="Yan M."/>
            <person name="Ng V."/>
            <person name="Cullen D."/>
            <person name="Martin F."/>
            <person name="Rosso M.-N."/>
            <person name="Henrissat B."/>
            <person name="Hibbett D."/>
            <person name="Martinez A.T."/>
            <person name="Grigoriev I.V."/>
        </authorList>
    </citation>
    <scope>NUCLEOTIDE SEQUENCE</scope>
    <source>
        <strain evidence="2">AH 40177</strain>
    </source>
</reference>
<feature type="transmembrane region" description="Helical" evidence="1">
    <location>
        <begin position="58"/>
        <end position="86"/>
    </location>
</feature>
<feature type="transmembrane region" description="Helical" evidence="1">
    <location>
        <begin position="143"/>
        <end position="161"/>
    </location>
</feature>
<dbReference type="Proteomes" id="UP000772434">
    <property type="component" value="Unassembled WGS sequence"/>
</dbReference>
<sequence length="296" mass="32327">MPGEFLHYLVHQSLKVCNYKEQGLIISRGGSAMLGVLITIWLLDLTSNRIKTWHEPKAIQLLGGMVIVLISTLSMVIQSFITLAQVNVGIVEFPKAPPALVISRDIESFCCGLILILLYYNEICLGDIVICWRAWVLLPHDKFWRFGLGAIMASSIGVGIADGVYDAVSSIDIIGSTLDGIATGLSLLVNMTATGLIAWKAWANYRTMNEALTSRKSRVHKILLLLVESGAFFLIIQLFSLIGIVLLIANSTTTDLTIPFIAQTSYNLFSAFAGLYPIVIIVLVHSDSNTSVVEAL</sequence>
<evidence type="ECO:0000313" key="3">
    <source>
        <dbReference type="Proteomes" id="UP000772434"/>
    </source>
</evidence>
<feature type="transmembrane region" description="Helical" evidence="1">
    <location>
        <begin position="181"/>
        <end position="202"/>
    </location>
</feature>
<protein>
    <submittedName>
        <fullName evidence="2">Uncharacterized protein</fullName>
    </submittedName>
</protein>
<keyword evidence="3" id="KW-1185">Reference proteome</keyword>
<dbReference type="AlphaFoldDB" id="A0A9P5P980"/>
<keyword evidence="1" id="KW-1133">Transmembrane helix</keyword>